<feature type="compositionally biased region" description="Basic and acidic residues" evidence="1">
    <location>
        <begin position="92"/>
        <end position="106"/>
    </location>
</feature>
<accession>A0A9D2J402</accession>
<dbReference type="EMBL" id="DXBY01000137">
    <property type="protein sequence ID" value="HIZ35708.1"/>
    <property type="molecule type" value="Genomic_DNA"/>
</dbReference>
<evidence type="ECO:0000313" key="3">
    <source>
        <dbReference type="EMBL" id="HIZ35708.1"/>
    </source>
</evidence>
<feature type="region of interest" description="Disordered" evidence="1">
    <location>
        <begin position="79"/>
        <end position="106"/>
    </location>
</feature>
<evidence type="ECO:0000256" key="2">
    <source>
        <dbReference type="SAM" id="Phobius"/>
    </source>
</evidence>
<feature type="transmembrane region" description="Helical" evidence="2">
    <location>
        <begin position="12"/>
        <end position="30"/>
    </location>
</feature>
<dbReference type="AlphaFoldDB" id="A0A9D2J402"/>
<feature type="transmembrane region" description="Helical" evidence="2">
    <location>
        <begin position="36"/>
        <end position="62"/>
    </location>
</feature>
<evidence type="ECO:0008006" key="5">
    <source>
        <dbReference type="Google" id="ProtNLM"/>
    </source>
</evidence>
<gene>
    <name evidence="3" type="ORF">H9815_08010</name>
</gene>
<name>A0A9D2J402_9MICO</name>
<reference evidence="3" key="1">
    <citation type="journal article" date="2021" name="PeerJ">
        <title>Extensive microbial diversity within the chicken gut microbiome revealed by metagenomics and culture.</title>
        <authorList>
            <person name="Gilroy R."/>
            <person name="Ravi A."/>
            <person name="Getino M."/>
            <person name="Pursley I."/>
            <person name="Horton D.L."/>
            <person name="Alikhan N.F."/>
            <person name="Baker D."/>
            <person name="Gharbi K."/>
            <person name="Hall N."/>
            <person name="Watson M."/>
            <person name="Adriaenssens E.M."/>
            <person name="Foster-Nyarko E."/>
            <person name="Jarju S."/>
            <person name="Secka A."/>
            <person name="Antonio M."/>
            <person name="Oren A."/>
            <person name="Chaudhuri R.R."/>
            <person name="La Ragione R."/>
            <person name="Hildebrand F."/>
            <person name="Pallen M.J."/>
        </authorList>
    </citation>
    <scope>NUCLEOTIDE SEQUENCE</scope>
    <source>
        <strain evidence="3">ChiGjej4B4-7305</strain>
    </source>
</reference>
<protein>
    <recommendedName>
        <fullName evidence="5">DUF3311 domain-containing protein</fullName>
    </recommendedName>
</protein>
<dbReference type="Proteomes" id="UP000824037">
    <property type="component" value="Unassembled WGS sequence"/>
</dbReference>
<keyword evidence="2" id="KW-0472">Membrane</keyword>
<sequence length="106" mass="11769">MNASHGQRGRATIAVILGLVLAALMVYPWPEHTPEPIILGIVPAPLFFWALWVAAFVGYVAWICYRWDPYAAIVHRAQAEEDSPPATQPEVGPHRPRDARETGEGR</sequence>
<evidence type="ECO:0000256" key="1">
    <source>
        <dbReference type="SAM" id="MobiDB-lite"/>
    </source>
</evidence>
<keyword evidence="2" id="KW-0812">Transmembrane</keyword>
<comment type="caution">
    <text evidence="3">The sequence shown here is derived from an EMBL/GenBank/DDBJ whole genome shotgun (WGS) entry which is preliminary data.</text>
</comment>
<proteinExistence type="predicted"/>
<evidence type="ECO:0000313" key="4">
    <source>
        <dbReference type="Proteomes" id="UP000824037"/>
    </source>
</evidence>
<reference evidence="3" key="2">
    <citation type="submission" date="2021-04" db="EMBL/GenBank/DDBJ databases">
        <authorList>
            <person name="Gilroy R."/>
        </authorList>
    </citation>
    <scope>NUCLEOTIDE SEQUENCE</scope>
    <source>
        <strain evidence="3">ChiGjej4B4-7305</strain>
    </source>
</reference>
<organism evidence="3 4">
    <name type="scientific">Candidatus Ruania gallistercoris</name>
    <dbReference type="NCBI Taxonomy" id="2838746"/>
    <lineage>
        <taxon>Bacteria</taxon>
        <taxon>Bacillati</taxon>
        <taxon>Actinomycetota</taxon>
        <taxon>Actinomycetes</taxon>
        <taxon>Micrococcales</taxon>
        <taxon>Ruaniaceae</taxon>
        <taxon>Ruania</taxon>
    </lineage>
</organism>
<keyword evidence="2" id="KW-1133">Transmembrane helix</keyword>